<keyword evidence="3" id="KW-0012">Acyltransferase</keyword>
<evidence type="ECO:0000313" key="4">
    <source>
        <dbReference type="Proteomes" id="UP000368418"/>
    </source>
</evidence>
<dbReference type="GO" id="GO:0016747">
    <property type="term" value="F:acyltransferase activity, transferring groups other than amino-acyl groups"/>
    <property type="evidence" value="ECO:0007669"/>
    <property type="project" value="InterPro"/>
</dbReference>
<keyword evidence="1" id="KW-1133">Transmembrane helix</keyword>
<evidence type="ECO:0000259" key="2">
    <source>
        <dbReference type="Pfam" id="PF01757"/>
    </source>
</evidence>
<feature type="transmembrane region" description="Helical" evidence="1">
    <location>
        <begin position="186"/>
        <end position="210"/>
    </location>
</feature>
<organism evidence="3 4">
    <name type="scientific">Bacteroides caccae</name>
    <dbReference type="NCBI Taxonomy" id="47678"/>
    <lineage>
        <taxon>Bacteria</taxon>
        <taxon>Pseudomonadati</taxon>
        <taxon>Bacteroidota</taxon>
        <taxon>Bacteroidia</taxon>
        <taxon>Bacteroidales</taxon>
        <taxon>Bacteroidaceae</taxon>
        <taxon>Bacteroides</taxon>
    </lineage>
</organism>
<feature type="transmembrane region" description="Helical" evidence="1">
    <location>
        <begin position="231"/>
        <end position="251"/>
    </location>
</feature>
<feature type="transmembrane region" description="Helical" evidence="1">
    <location>
        <begin position="47"/>
        <end position="69"/>
    </location>
</feature>
<name>A0A9P4E0K6_9BACE</name>
<comment type="caution">
    <text evidence="3">The sequence shown here is derived from an EMBL/GenBank/DDBJ whole genome shotgun (WGS) entry which is preliminary data.</text>
</comment>
<dbReference type="EMBL" id="VVYD01000009">
    <property type="protein sequence ID" value="KAA5498652.1"/>
    <property type="molecule type" value="Genomic_DNA"/>
</dbReference>
<feature type="transmembrane region" description="Helical" evidence="1">
    <location>
        <begin position="115"/>
        <end position="134"/>
    </location>
</feature>
<dbReference type="Proteomes" id="UP000368418">
    <property type="component" value="Unassembled WGS sequence"/>
</dbReference>
<sequence>MPTDQILNRGQRIAWLDNVKMFAMLCVILGHVMTIVIKTNVDLSGKIIEHFIVAFNMPLFVIISGYSNLNTFNKITKWRELIDFVKKSVIRILLPVVTFCVIGLTPNFIFSPFWFLNMILYLMIGFAVIHFAVYSIKKQHMLGVSILLFLLCFIWVNKVWMGEMCTYYAVGLLCKKYGIFDRPKRIIFPMLLLLGILIFVIFWWCGVYVYRESSFYACNFTDLLLLNKLELWFERQLLAGILGVAMIGLFLNYNGKYTLFSKMGRYTLSFYLFHAMMLRPFRNDLLSIYFMIRGFINTSLDQRF</sequence>
<keyword evidence="1" id="KW-0812">Transmembrane</keyword>
<feature type="domain" description="Acyltransferase 3" evidence="2">
    <location>
        <begin position="13"/>
        <end position="288"/>
    </location>
</feature>
<feature type="transmembrane region" description="Helical" evidence="1">
    <location>
        <begin position="21"/>
        <end position="41"/>
    </location>
</feature>
<feature type="transmembrane region" description="Helical" evidence="1">
    <location>
        <begin position="89"/>
        <end position="109"/>
    </location>
</feature>
<keyword evidence="3" id="KW-0808">Transferase</keyword>
<protein>
    <submittedName>
        <fullName evidence="3">Acyltransferase</fullName>
    </submittedName>
</protein>
<dbReference type="Pfam" id="PF01757">
    <property type="entry name" value="Acyl_transf_3"/>
    <property type="match status" value="1"/>
</dbReference>
<accession>A0A9P4E0K6</accession>
<reference evidence="3 4" key="1">
    <citation type="journal article" date="2019" name="Nat. Med.">
        <title>A library of human gut bacterial isolates paired with longitudinal multiomics data enables mechanistic microbiome research.</title>
        <authorList>
            <person name="Poyet M."/>
            <person name="Groussin M."/>
            <person name="Gibbons S.M."/>
            <person name="Avila-Pacheco J."/>
            <person name="Jiang X."/>
            <person name="Kearney S.M."/>
            <person name="Perrotta A.R."/>
            <person name="Berdy B."/>
            <person name="Zhao S."/>
            <person name="Lieberman T.D."/>
            <person name="Swanson P.K."/>
            <person name="Smith M."/>
            <person name="Roesemann S."/>
            <person name="Alexander J.E."/>
            <person name="Rich S.A."/>
            <person name="Livny J."/>
            <person name="Vlamakis H."/>
            <person name="Clish C."/>
            <person name="Bullock K."/>
            <person name="Deik A."/>
            <person name="Scott J."/>
            <person name="Pierce K.A."/>
            <person name="Xavier R.J."/>
            <person name="Alm E.J."/>
        </authorList>
    </citation>
    <scope>NUCLEOTIDE SEQUENCE [LARGE SCALE GENOMIC DNA]</scope>
    <source>
        <strain evidence="3 4">BIOML-A19</strain>
    </source>
</reference>
<evidence type="ECO:0000256" key="1">
    <source>
        <dbReference type="SAM" id="Phobius"/>
    </source>
</evidence>
<evidence type="ECO:0000313" key="3">
    <source>
        <dbReference type="EMBL" id="KAA5498652.1"/>
    </source>
</evidence>
<dbReference type="RefSeq" id="WP_149882247.1">
    <property type="nucleotide sequence ID" value="NZ_CACRTB010000035.1"/>
</dbReference>
<dbReference type="AlphaFoldDB" id="A0A9P4E0K6"/>
<gene>
    <name evidence="3" type="ORF">F2Y31_12085</name>
</gene>
<keyword evidence="1" id="KW-0472">Membrane</keyword>
<proteinExistence type="predicted"/>
<dbReference type="InterPro" id="IPR002656">
    <property type="entry name" value="Acyl_transf_3_dom"/>
</dbReference>
<feature type="transmembrane region" description="Helical" evidence="1">
    <location>
        <begin position="141"/>
        <end position="160"/>
    </location>
</feature>